<gene>
    <name evidence="1" type="ORF">IscW_ISCW011866</name>
</gene>
<dbReference type="VEuPathDB" id="VectorBase:ISCW011866"/>
<name>B7QE72_IXOSC</name>
<dbReference type="EnsemblMetazoa" id="ISCW011866-RA">
    <property type="protein sequence ID" value="ISCW011866-PA"/>
    <property type="gene ID" value="ISCW011866"/>
</dbReference>
<dbReference type="EMBL" id="ABJB011049897">
    <property type="status" value="NOT_ANNOTATED_CDS"/>
    <property type="molecule type" value="Genomic_DNA"/>
</dbReference>
<keyword evidence="3" id="KW-1185">Reference proteome</keyword>
<evidence type="ECO:0000313" key="1">
    <source>
        <dbReference type="EMBL" id="EEC17144.1"/>
    </source>
</evidence>
<proteinExistence type="predicted"/>
<dbReference type="Proteomes" id="UP000001555">
    <property type="component" value="Unassembled WGS sequence"/>
</dbReference>
<reference evidence="1 3" key="1">
    <citation type="submission" date="2008-03" db="EMBL/GenBank/DDBJ databases">
        <title>Annotation of Ixodes scapularis.</title>
        <authorList>
            <consortium name="Ixodes scapularis Genome Project Consortium"/>
            <person name="Caler E."/>
            <person name="Hannick L.I."/>
            <person name="Bidwell S."/>
            <person name="Joardar V."/>
            <person name="Thiagarajan M."/>
            <person name="Amedeo P."/>
            <person name="Galinsky K.J."/>
            <person name="Schobel S."/>
            <person name="Inman J."/>
            <person name="Hostetler J."/>
            <person name="Miller J."/>
            <person name="Hammond M."/>
            <person name="Megy K."/>
            <person name="Lawson D."/>
            <person name="Kodira C."/>
            <person name="Sutton G."/>
            <person name="Meyer J."/>
            <person name="Hill C.A."/>
            <person name="Birren B."/>
            <person name="Nene V."/>
            <person name="Collins F."/>
            <person name="Alarcon-Chaidez F."/>
            <person name="Wikel S."/>
            <person name="Strausberg R."/>
        </authorList>
    </citation>
    <scope>NUCLEOTIDE SEQUENCE [LARGE SCALE GENOMIC DNA]</scope>
    <source>
        <strain evidence="3">Wikel</strain>
        <strain evidence="1">Wikel colony</strain>
    </source>
</reference>
<dbReference type="VEuPathDB" id="VectorBase:ISCI011866"/>
<dbReference type="PaxDb" id="6945-B7QE72"/>
<dbReference type="InParanoid" id="B7QE72"/>
<dbReference type="HOGENOM" id="CLU_1706232_0_0_1"/>
<dbReference type="AlphaFoldDB" id="B7QE72"/>
<accession>B7QE72</accession>
<dbReference type="EMBL" id="DS918983">
    <property type="protein sequence ID" value="EEC17144.1"/>
    <property type="molecule type" value="Genomic_DNA"/>
</dbReference>
<evidence type="ECO:0000313" key="3">
    <source>
        <dbReference type="Proteomes" id="UP000001555"/>
    </source>
</evidence>
<organism>
    <name type="scientific">Ixodes scapularis</name>
    <name type="common">Black-legged tick</name>
    <name type="synonym">Deer tick</name>
    <dbReference type="NCBI Taxonomy" id="6945"/>
    <lineage>
        <taxon>Eukaryota</taxon>
        <taxon>Metazoa</taxon>
        <taxon>Ecdysozoa</taxon>
        <taxon>Arthropoda</taxon>
        <taxon>Chelicerata</taxon>
        <taxon>Arachnida</taxon>
        <taxon>Acari</taxon>
        <taxon>Parasitiformes</taxon>
        <taxon>Ixodida</taxon>
        <taxon>Ixodoidea</taxon>
        <taxon>Ixodidae</taxon>
        <taxon>Ixodinae</taxon>
        <taxon>Ixodes</taxon>
    </lineage>
</organism>
<reference evidence="2" key="2">
    <citation type="submission" date="2020-05" db="UniProtKB">
        <authorList>
            <consortium name="EnsemblMetazoa"/>
        </authorList>
    </citation>
    <scope>IDENTIFICATION</scope>
    <source>
        <strain evidence="2">wikel</strain>
    </source>
</reference>
<evidence type="ECO:0000313" key="2">
    <source>
        <dbReference type="EnsemblMetazoa" id="ISCW011866-PA"/>
    </source>
</evidence>
<protein>
    <submittedName>
        <fullName evidence="1 2">Uncharacterized protein</fullName>
    </submittedName>
</protein>
<sequence>MNENTTTTRFSGQYILERQLRYNRASLYTREKAKRPTKYKLTPKLYTINTKLDNCHAKSAVRLGRAVGTTHRRLLSAASRGSTFVLTRCTSKGRAPSKEILTSRNQATRDQPCGTLHLKSPKLPLRLTHVPTITRRKTLHAKEVIHIKVLLSHL</sequence>